<name>A0AAV2FLS6_9ROSI</name>
<dbReference type="AlphaFoldDB" id="A0AAV2FLS6"/>
<reference evidence="1 2" key="1">
    <citation type="submission" date="2024-04" db="EMBL/GenBank/DDBJ databases">
        <authorList>
            <person name="Fracassetti M."/>
        </authorList>
    </citation>
    <scope>NUCLEOTIDE SEQUENCE [LARGE SCALE GENOMIC DNA]</scope>
</reference>
<keyword evidence="2" id="KW-1185">Reference proteome</keyword>
<dbReference type="EMBL" id="OZ034820">
    <property type="protein sequence ID" value="CAL1398668.1"/>
    <property type="molecule type" value="Genomic_DNA"/>
</dbReference>
<accession>A0AAV2FLS6</accession>
<protein>
    <submittedName>
        <fullName evidence="1">Uncharacterized protein</fullName>
    </submittedName>
</protein>
<evidence type="ECO:0000313" key="1">
    <source>
        <dbReference type="EMBL" id="CAL1398668.1"/>
    </source>
</evidence>
<evidence type="ECO:0000313" key="2">
    <source>
        <dbReference type="Proteomes" id="UP001497516"/>
    </source>
</evidence>
<proteinExistence type="predicted"/>
<gene>
    <name evidence="1" type="ORF">LTRI10_LOCUS38887</name>
</gene>
<organism evidence="1 2">
    <name type="scientific">Linum trigynum</name>
    <dbReference type="NCBI Taxonomy" id="586398"/>
    <lineage>
        <taxon>Eukaryota</taxon>
        <taxon>Viridiplantae</taxon>
        <taxon>Streptophyta</taxon>
        <taxon>Embryophyta</taxon>
        <taxon>Tracheophyta</taxon>
        <taxon>Spermatophyta</taxon>
        <taxon>Magnoliopsida</taxon>
        <taxon>eudicotyledons</taxon>
        <taxon>Gunneridae</taxon>
        <taxon>Pentapetalae</taxon>
        <taxon>rosids</taxon>
        <taxon>fabids</taxon>
        <taxon>Malpighiales</taxon>
        <taxon>Linaceae</taxon>
        <taxon>Linum</taxon>
    </lineage>
</organism>
<dbReference type="Proteomes" id="UP001497516">
    <property type="component" value="Chromosome 7"/>
</dbReference>
<sequence length="82" mass="9276">MFGYGECDIYHVGGEESREVEVVGEVFIRKMERNWKRRKRRIKKVKVDCNLEGKVAFQGEEIVSGGIPRSGNKGPRPGKIPG</sequence>